<reference evidence="8 9" key="1">
    <citation type="journal article" date="2016" name="Sci. Rep.">
        <title>The genome sequence of the outbreeding globe artichoke constructed de novo incorporating a phase-aware low-pass sequencing strategy of F1 progeny.</title>
        <authorList>
            <person name="Scaglione D."/>
            <person name="Reyes-Chin-Wo S."/>
            <person name="Acquadro A."/>
            <person name="Froenicke L."/>
            <person name="Portis E."/>
            <person name="Beitel C."/>
            <person name="Tirone M."/>
            <person name="Mauro R."/>
            <person name="Lo Monaco A."/>
            <person name="Mauromicale G."/>
            <person name="Faccioli P."/>
            <person name="Cattivelli L."/>
            <person name="Rieseberg L."/>
            <person name="Michelmore R."/>
            <person name="Lanteri S."/>
        </authorList>
    </citation>
    <scope>NUCLEOTIDE SEQUENCE [LARGE SCALE GENOMIC DNA]</scope>
    <source>
        <strain evidence="8">2C</strain>
    </source>
</reference>
<evidence type="ECO:0000256" key="4">
    <source>
        <dbReference type="ARBA" id="ARBA00023157"/>
    </source>
</evidence>
<dbReference type="EMBL" id="LEKV01004775">
    <property type="protein sequence ID" value="KVH93376.1"/>
    <property type="molecule type" value="Genomic_DNA"/>
</dbReference>
<dbReference type="PANTHER" id="PTHR10334">
    <property type="entry name" value="CYSTEINE-RICH SECRETORY PROTEIN-RELATED"/>
    <property type="match status" value="1"/>
</dbReference>
<evidence type="ECO:0000256" key="1">
    <source>
        <dbReference type="ARBA" id="ARBA00009923"/>
    </source>
</evidence>
<organism evidence="8 9">
    <name type="scientific">Cynara cardunculus var. scolymus</name>
    <name type="common">Globe artichoke</name>
    <name type="synonym">Cynara scolymus</name>
    <dbReference type="NCBI Taxonomy" id="59895"/>
    <lineage>
        <taxon>Eukaryota</taxon>
        <taxon>Viridiplantae</taxon>
        <taxon>Streptophyta</taxon>
        <taxon>Embryophyta</taxon>
        <taxon>Tracheophyta</taxon>
        <taxon>Spermatophyta</taxon>
        <taxon>Magnoliopsida</taxon>
        <taxon>eudicotyledons</taxon>
        <taxon>Gunneridae</taxon>
        <taxon>Pentapetalae</taxon>
        <taxon>asterids</taxon>
        <taxon>campanulids</taxon>
        <taxon>Asterales</taxon>
        <taxon>Asteraceae</taxon>
        <taxon>Carduoideae</taxon>
        <taxon>Cardueae</taxon>
        <taxon>Carduinae</taxon>
        <taxon>Cynara</taxon>
    </lineage>
</organism>
<protein>
    <submittedName>
        <fullName evidence="8">Allergen V5/Tpx-1-related protein</fullName>
    </submittedName>
</protein>
<feature type="signal peptide" evidence="6">
    <location>
        <begin position="1"/>
        <end position="27"/>
    </location>
</feature>
<dbReference type="Pfam" id="PF00188">
    <property type="entry name" value="CAP"/>
    <property type="match status" value="1"/>
</dbReference>
<keyword evidence="4" id="KW-1015">Disulfide bond</keyword>
<evidence type="ECO:0000313" key="8">
    <source>
        <dbReference type="EMBL" id="KVH93376.1"/>
    </source>
</evidence>
<dbReference type="GO" id="GO:0005576">
    <property type="term" value="C:extracellular region"/>
    <property type="evidence" value="ECO:0007669"/>
    <property type="project" value="InterPro"/>
</dbReference>
<evidence type="ECO:0000256" key="3">
    <source>
        <dbReference type="ARBA" id="ARBA00022821"/>
    </source>
</evidence>
<keyword evidence="2 6" id="KW-0732">Signal</keyword>
<dbReference type="InterPro" id="IPR035940">
    <property type="entry name" value="CAP_sf"/>
</dbReference>
<dbReference type="OMA" id="YYWVVAR"/>
<keyword evidence="9" id="KW-1185">Reference proteome</keyword>
<dbReference type="SMART" id="SM00198">
    <property type="entry name" value="SCP"/>
    <property type="match status" value="1"/>
</dbReference>
<feature type="chain" id="PRO_5007118918" evidence="6">
    <location>
        <begin position="28"/>
        <end position="169"/>
    </location>
</feature>
<evidence type="ECO:0000256" key="2">
    <source>
        <dbReference type="ARBA" id="ARBA00022729"/>
    </source>
</evidence>
<dbReference type="Gene3D" id="3.40.33.10">
    <property type="entry name" value="CAP"/>
    <property type="match status" value="1"/>
</dbReference>
<dbReference type="STRING" id="59895.A0A103XM95"/>
<name>A0A103XM95_CYNCS</name>
<evidence type="ECO:0000256" key="6">
    <source>
        <dbReference type="SAM" id="SignalP"/>
    </source>
</evidence>
<dbReference type="InterPro" id="IPR001283">
    <property type="entry name" value="CRISP-related"/>
</dbReference>
<dbReference type="FunFam" id="3.40.33.10:FF:000006">
    <property type="entry name" value="Putative pathogenesis-related protein 1"/>
    <property type="match status" value="1"/>
</dbReference>
<evidence type="ECO:0000313" key="9">
    <source>
        <dbReference type="Proteomes" id="UP000243975"/>
    </source>
</evidence>
<gene>
    <name evidence="8" type="ORF">Ccrd_004586</name>
</gene>
<dbReference type="GO" id="GO:0098542">
    <property type="term" value="P:defense response to other organism"/>
    <property type="evidence" value="ECO:0007669"/>
    <property type="project" value="UniProtKB-ARBA"/>
</dbReference>
<dbReference type="PRINTS" id="PR00837">
    <property type="entry name" value="V5TPXLIKE"/>
</dbReference>
<comment type="caution">
    <text evidence="8">The sequence shown here is derived from an EMBL/GenBank/DDBJ whole genome shotgun (WGS) entry which is preliminary data.</text>
</comment>
<accession>A0A103XM95</accession>
<dbReference type="OrthoDB" id="337038at2759"/>
<dbReference type="InterPro" id="IPR014044">
    <property type="entry name" value="CAP_dom"/>
</dbReference>
<dbReference type="PROSITE" id="PS01009">
    <property type="entry name" value="CRISP_1"/>
    <property type="match status" value="1"/>
</dbReference>
<dbReference type="PROSITE" id="PS01010">
    <property type="entry name" value="CRISP_2"/>
    <property type="match status" value="1"/>
</dbReference>
<sequence>MELIRIKSLAIFLFMLSWFTHLPLGLAFLPPNKDMGLDFLVPHNKARAQVGVQPLTWNTTLATYARGYAYHRLGDCDLRHSEGPFGENLAEGYGDQFTATDAVNMWVGEKPYYEYVSNSCVGDECRHYTQVVWHDSTQLGCAKVKCRNSWWFVICSYDPPGNYEGQRPY</sequence>
<dbReference type="InterPro" id="IPR018244">
    <property type="entry name" value="Allrgn_V5/Tpx1_CS"/>
</dbReference>
<dbReference type="Gramene" id="KVH93376">
    <property type="protein sequence ID" value="KVH93376"/>
    <property type="gene ID" value="Ccrd_004586"/>
</dbReference>
<proteinExistence type="inferred from homology"/>
<comment type="similarity">
    <text evidence="1">Belongs to the CRISP family.</text>
</comment>
<dbReference type="CDD" id="cd05381">
    <property type="entry name" value="CAP_PR-1"/>
    <property type="match status" value="1"/>
</dbReference>
<dbReference type="SUPFAM" id="SSF55797">
    <property type="entry name" value="PR-1-like"/>
    <property type="match status" value="1"/>
</dbReference>
<evidence type="ECO:0000259" key="7">
    <source>
        <dbReference type="SMART" id="SM00198"/>
    </source>
</evidence>
<keyword evidence="3" id="KW-0611">Plant defense</keyword>
<dbReference type="Proteomes" id="UP000243975">
    <property type="component" value="Unassembled WGS sequence"/>
</dbReference>
<dbReference type="AlphaFoldDB" id="A0A103XM95"/>
<keyword evidence="5" id="KW-0568">Pathogenesis-related protein</keyword>
<evidence type="ECO:0000256" key="5">
    <source>
        <dbReference type="ARBA" id="ARBA00023265"/>
    </source>
</evidence>
<feature type="domain" description="SCP" evidence="7">
    <location>
        <begin position="34"/>
        <end position="165"/>
    </location>
</feature>